<keyword evidence="3" id="KW-1185">Reference proteome</keyword>
<name>A0ABS5YN30_9ACTN</name>
<feature type="region of interest" description="Disordered" evidence="1">
    <location>
        <begin position="26"/>
        <end position="47"/>
    </location>
</feature>
<gene>
    <name evidence="2" type="ORF">KOI35_14850</name>
</gene>
<reference evidence="2 3" key="1">
    <citation type="submission" date="2021-06" db="EMBL/GenBank/DDBJ databases">
        <title>Actinoplanes lichenicola sp. nov., and Actinoplanes ovalisporus sp. nov., isolated from lichen in Thailand.</title>
        <authorList>
            <person name="Saeng-In P."/>
            <person name="Kanchanasin P."/>
            <person name="Yuki M."/>
            <person name="Kudo T."/>
            <person name="Ohkuma M."/>
            <person name="Phongsopitanun W."/>
            <person name="Tanasupawat S."/>
        </authorList>
    </citation>
    <scope>NUCLEOTIDE SEQUENCE [LARGE SCALE GENOMIC DNA]</scope>
    <source>
        <strain evidence="2 3">NBRC 110975</strain>
    </source>
</reference>
<feature type="region of interest" description="Disordered" evidence="1">
    <location>
        <begin position="184"/>
        <end position="205"/>
    </location>
</feature>
<dbReference type="PROSITE" id="PS51257">
    <property type="entry name" value="PROKAR_LIPOPROTEIN"/>
    <property type="match status" value="1"/>
</dbReference>
<evidence type="ECO:0000256" key="1">
    <source>
        <dbReference type="SAM" id="MobiDB-lite"/>
    </source>
</evidence>
<dbReference type="EMBL" id="JAHKKG010000004">
    <property type="protein sequence ID" value="MBU2664778.1"/>
    <property type="molecule type" value="Genomic_DNA"/>
</dbReference>
<evidence type="ECO:0008006" key="4">
    <source>
        <dbReference type="Google" id="ProtNLM"/>
    </source>
</evidence>
<organism evidence="2 3">
    <name type="scientific">Paractinoplanes bogorensis</name>
    <dbReference type="NCBI Taxonomy" id="1610840"/>
    <lineage>
        <taxon>Bacteria</taxon>
        <taxon>Bacillati</taxon>
        <taxon>Actinomycetota</taxon>
        <taxon>Actinomycetes</taxon>
        <taxon>Micromonosporales</taxon>
        <taxon>Micromonosporaceae</taxon>
        <taxon>Paractinoplanes</taxon>
    </lineage>
</organism>
<evidence type="ECO:0000313" key="2">
    <source>
        <dbReference type="EMBL" id="MBU2664778.1"/>
    </source>
</evidence>
<comment type="caution">
    <text evidence="2">The sequence shown here is derived from an EMBL/GenBank/DDBJ whole genome shotgun (WGS) entry which is preliminary data.</text>
</comment>
<proteinExistence type="predicted"/>
<evidence type="ECO:0000313" key="3">
    <source>
        <dbReference type="Proteomes" id="UP001519654"/>
    </source>
</evidence>
<protein>
    <recommendedName>
        <fullName evidence="4">Lipoprotein</fullName>
    </recommendedName>
</protein>
<accession>A0ABS5YN30</accession>
<dbReference type="Proteomes" id="UP001519654">
    <property type="component" value="Unassembled WGS sequence"/>
</dbReference>
<sequence length="205" mass="21513">MRSARVFTSGSVVALTLTLQACGTSEEPAPAAAPASTAVGSPSSAPSSAAVAPVEDILAGKRQALIHIAEDDKDWSATYEGPIAIGDGTDDGARFRLVPARTGEGQYLIQALRAREEGGEWCVRADTREEPVGVGTVKCAENETTLFRITANGKKDDQGRPTHTITNEKYGAVQVRNDGSELYIQELGDGGPRGSYSFVDRGATS</sequence>
<dbReference type="RefSeq" id="WP_215787691.1">
    <property type="nucleotide sequence ID" value="NZ_JAHKKG010000004.1"/>
</dbReference>